<evidence type="ECO:0000313" key="1">
    <source>
        <dbReference type="EMBL" id="HIV26659.1"/>
    </source>
</evidence>
<dbReference type="Proteomes" id="UP000886884">
    <property type="component" value="Unassembled WGS sequence"/>
</dbReference>
<comment type="caution">
    <text evidence="1">The sequence shown here is derived from an EMBL/GenBank/DDBJ whole genome shotgun (WGS) entry which is preliminary data.</text>
</comment>
<name>A0A9D1P6N9_9FIRM</name>
<proteinExistence type="predicted"/>
<reference evidence="1" key="1">
    <citation type="submission" date="2020-10" db="EMBL/GenBank/DDBJ databases">
        <authorList>
            <person name="Gilroy R."/>
        </authorList>
    </citation>
    <scope>NUCLEOTIDE SEQUENCE</scope>
    <source>
        <strain evidence="1">CHK183-6373</strain>
    </source>
</reference>
<gene>
    <name evidence="1" type="ORF">IAA64_01705</name>
</gene>
<organism evidence="1 2">
    <name type="scientific">Candidatus Ornithocaccomicrobium faecavium</name>
    <dbReference type="NCBI Taxonomy" id="2840890"/>
    <lineage>
        <taxon>Bacteria</taxon>
        <taxon>Bacillati</taxon>
        <taxon>Bacillota</taxon>
        <taxon>Clostridia</taxon>
        <taxon>Candidatus Ornithocaccomicrobium</taxon>
    </lineage>
</organism>
<evidence type="ECO:0000313" key="2">
    <source>
        <dbReference type="Proteomes" id="UP000886884"/>
    </source>
</evidence>
<accession>A0A9D1P6N9</accession>
<feature type="non-terminal residue" evidence="1">
    <location>
        <position position="108"/>
    </location>
</feature>
<dbReference type="EMBL" id="DVOT01000030">
    <property type="protein sequence ID" value="HIV26659.1"/>
    <property type="molecule type" value="Genomic_DNA"/>
</dbReference>
<dbReference type="SUPFAM" id="SSF51735">
    <property type="entry name" value="NAD(P)-binding Rossmann-fold domains"/>
    <property type="match status" value="1"/>
</dbReference>
<protein>
    <submittedName>
        <fullName evidence="1">Gfo/Idh/MocA family oxidoreductase</fullName>
    </submittedName>
</protein>
<dbReference type="InterPro" id="IPR036291">
    <property type="entry name" value="NAD(P)-bd_dom_sf"/>
</dbReference>
<sequence length="108" mass="12013">MKKLRVAHFGIAHDHSGVTMECARKYPDVYEVVGICEPDEAMRAEYGGDPAYVGVPWITEEELLSRDDIDAVFCEGHELRSVSDAQKCIDRGLHVHLDKPGGIDLLAF</sequence>
<dbReference type="Gene3D" id="3.40.50.720">
    <property type="entry name" value="NAD(P)-binding Rossmann-like Domain"/>
    <property type="match status" value="1"/>
</dbReference>
<reference evidence="1" key="2">
    <citation type="journal article" date="2021" name="PeerJ">
        <title>Extensive microbial diversity within the chicken gut microbiome revealed by metagenomics and culture.</title>
        <authorList>
            <person name="Gilroy R."/>
            <person name="Ravi A."/>
            <person name="Getino M."/>
            <person name="Pursley I."/>
            <person name="Horton D.L."/>
            <person name="Alikhan N.F."/>
            <person name="Baker D."/>
            <person name="Gharbi K."/>
            <person name="Hall N."/>
            <person name="Watson M."/>
            <person name="Adriaenssens E.M."/>
            <person name="Foster-Nyarko E."/>
            <person name="Jarju S."/>
            <person name="Secka A."/>
            <person name="Antonio M."/>
            <person name="Oren A."/>
            <person name="Chaudhuri R.R."/>
            <person name="La Ragione R."/>
            <person name="Hildebrand F."/>
            <person name="Pallen M.J."/>
        </authorList>
    </citation>
    <scope>NUCLEOTIDE SEQUENCE</scope>
    <source>
        <strain evidence="1">CHK183-6373</strain>
    </source>
</reference>
<dbReference type="AlphaFoldDB" id="A0A9D1P6N9"/>